<accession>A0ABY4MXY4</accession>
<protein>
    <submittedName>
        <fullName evidence="1">Uncharacterized protein</fullName>
    </submittedName>
</protein>
<gene>
    <name evidence="1" type="ORF">M3M28_11060</name>
</gene>
<evidence type="ECO:0000313" key="1">
    <source>
        <dbReference type="EMBL" id="UQN14575.1"/>
    </source>
</evidence>
<proteinExistence type="predicted"/>
<reference evidence="1" key="1">
    <citation type="submission" date="2022-05" db="EMBL/GenBank/DDBJ databases">
        <title>Complete genome sequence of toluene-degrading Gulosibacter sediminis strain ACHW.36C.</title>
        <authorList>
            <person name="Wai A.C."/>
            <person name="Lai G.K."/>
            <person name="Griffin S.D."/>
            <person name="Leung F.C."/>
        </authorList>
    </citation>
    <scope>NUCLEOTIDE SEQUENCE [LARGE SCALE GENOMIC DNA]</scope>
    <source>
        <strain evidence="1">ACHW.36C</strain>
    </source>
</reference>
<dbReference type="EMBL" id="CP097160">
    <property type="protein sequence ID" value="UQN14575.1"/>
    <property type="molecule type" value="Genomic_DNA"/>
</dbReference>
<organism evidence="1">
    <name type="scientific">Gulosibacter sediminis</name>
    <dbReference type="NCBI Taxonomy" id="1729695"/>
    <lineage>
        <taxon>Bacteria</taxon>
        <taxon>Bacillati</taxon>
        <taxon>Actinomycetota</taxon>
        <taxon>Actinomycetes</taxon>
        <taxon>Micrococcales</taxon>
        <taxon>Microbacteriaceae</taxon>
        <taxon>Gulosibacter</taxon>
    </lineage>
</organism>
<name>A0ABY4MXY4_9MICO</name>
<sequence length="47" mass="5371">MAERDGWLDDCIQLVSQFDGSERDRFAVSERDQFTVRAEVENGAIHA</sequence>